<dbReference type="Pfam" id="PF10069">
    <property type="entry name" value="DICT"/>
    <property type="match status" value="1"/>
</dbReference>
<reference evidence="8" key="1">
    <citation type="submission" date="2020-10" db="EMBL/GenBank/DDBJ databases">
        <authorList>
            <person name="Castelo-Branco R."/>
            <person name="Eusebio N."/>
            <person name="Adriana R."/>
            <person name="Vieira A."/>
            <person name="Brugerolle De Fraissinette N."/>
            <person name="Rezende De Castro R."/>
            <person name="Schneider M.P."/>
            <person name="Vasconcelos V."/>
            <person name="Leao P.N."/>
        </authorList>
    </citation>
    <scope>NUCLEOTIDE SEQUENCE</scope>
    <source>
        <strain evidence="8">LEGE 11480</strain>
    </source>
</reference>
<dbReference type="InterPro" id="IPR004358">
    <property type="entry name" value="Sig_transdc_His_kin-like_C"/>
</dbReference>
<dbReference type="SMART" id="SM00388">
    <property type="entry name" value="HisKA"/>
    <property type="match status" value="1"/>
</dbReference>
<keyword evidence="6" id="KW-0902">Two-component regulatory system</keyword>
<organism evidence="8 9">
    <name type="scientific">Romeriopsis navalis LEGE 11480</name>
    <dbReference type="NCBI Taxonomy" id="2777977"/>
    <lineage>
        <taxon>Bacteria</taxon>
        <taxon>Bacillati</taxon>
        <taxon>Cyanobacteriota</taxon>
        <taxon>Cyanophyceae</taxon>
        <taxon>Leptolyngbyales</taxon>
        <taxon>Leptolyngbyaceae</taxon>
        <taxon>Romeriopsis</taxon>
        <taxon>Romeriopsis navalis</taxon>
    </lineage>
</organism>
<accession>A0A928VI94</accession>
<dbReference type="InterPro" id="IPR003594">
    <property type="entry name" value="HATPase_dom"/>
</dbReference>
<keyword evidence="5 8" id="KW-0418">Kinase</keyword>
<gene>
    <name evidence="8" type="ORF">IQ266_00245</name>
</gene>
<dbReference type="Gene3D" id="3.30.565.10">
    <property type="entry name" value="Histidine kinase-like ATPase, C-terminal domain"/>
    <property type="match status" value="1"/>
</dbReference>
<evidence type="ECO:0000256" key="6">
    <source>
        <dbReference type="ARBA" id="ARBA00023012"/>
    </source>
</evidence>
<dbReference type="RefSeq" id="WP_264323002.1">
    <property type="nucleotide sequence ID" value="NZ_JADEXQ010000001.1"/>
</dbReference>
<dbReference type="PROSITE" id="PS50109">
    <property type="entry name" value="HIS_KIN"/>
    <property type="match status" value="1"/>
</dbReference>
<comment type="caution">
    <text evidence="8">The sequence shown here is derived from an EMBL/GenBank/DDBJ whole genome shotgun (WGS) entry which is preliminary data.</text>
</comment>
<dbReference type="CDD" id="cd00082">
    <property type="entry name" value="HisKA"/>
    <property type="match status" value="1"/>
</dbReference>
<evidence type="ECO:0000256" key="3">
    <source>
        <dbReference type="ARBA" id="ARBA00022553"/>
    </source>
</evidence>
<evidence type="ECO:0000256" key="2">
    <source>
        <dbReference type="ARBA" id="ARBA00012438"/>
    </source>
</evidence>
<evidence type="ECO:0000256" key="1">
    <source>
        <dbReference type="ARBA" id="ARBA00000085"/>
    </source>
</evidence>
<comment type="catalytic activity">
    <reaction evidence="1">
        <text>ATP + protein L-histidine = ADP + protein N-phospho-L-histidine.</text>
        <dbReference type="EC" id="2.7.13.3"/>
    </reaction>
</comment>
<dbReference type="EC" id="2.7.13.3" evidence="2"/>
<dbReference type="InterPro" id="IPR019278">
    <property type="entry name" value="DICT_dom"/>
</dbReference>
<sequence length="518" mass="57110">MTSIAAPETTLYDLASTAEPSPGALQINPATFKSMVSSLFDLMIEQGVPAWVWIKLPRGDSWQSEIERVVAQADHLKGISVFRSIAEDSGDADGDGPPSFVNSVLPNQFQKSSVHSIQLPFENPLKGEFLVLVWSEQMTALLAAKRSRSSRSISEAVTPTSELGVHSADESSERKTPLLATCLLEAEAVKRAVFRMAELVQQPNYEMLGDDVPLPELAQEWQQAAALTSSLTPALESASVLLGKHIQRQEELWQRSMTYRKQAELVNVLQLQNEELTSTVRSKDEFLSMVGQQLRTPLTNMKTALTLLNSPNIKPPQRQRYMDLLTKECDRQGSLIGSLLDLVSLDQMAERKTLEPIKLVDVVPGVVSTYQPLSEEKGVRLAYTIPEGLPAVANLTPWLRQIVVNLLHNGIKFTPRGGQVWVRAKQQGDYLQLEFKDTGVGIPVHEIPKIFDRFYRVRQVSGEDEGGAGLGLTIVQQLLLRCGGSISVKSRPGEGSIFNVLLPVYKDSLDSAADNMIS</sequence>
<evidence type="ECO:0000313" key="8">
    <source>
        <dbReference type="EMBL" id="MBE9028182.1"/>
    </source>
</evidence>
<dbReference type="CDD" id="cd00075">
    <property type="entry name" value="HATPase"/>
    <property type="match status" value="1"/>
</dbReference>
<proteinExistence type="predicted"/>
<dbReference type="InterPro" id="IPR003661">
    <property type="entry name" value="HisK_dim/P_dom"/>
</dbReference>
<evidence type="ECO:0000259" key="7">
    <source>
        <dbReference type="PROSITE" id="PS50109"/>
    </source>
</evidence>
<dbReference type="Gene3D" id="1.10.287.130">
    <property type="match status" value="1"/>
</dbReference>
<dbReference type="SMART" id="SM00387">
    <property type="entry name" value="HATPase_c"/>
    <property type="match status" value="1"/>
</dbReference>
<dbReference type="EMBL" id="JADEXQ010000001">
    <property type="protein sequence ID" value="MBE9028182.1"/>
    <property type="molecule type" value="Genomic_DNA"/>
</dbReference>
<dbReference type="InterPro" id="IPR005467">
    <property type="entry name" value="His_kinase_dom"/>
</dbReference>
<dbReference type="Pfam" id="PF02518">
    <property type="entry name" value="HATPase_c"/>
    <property type="match status" value="1"/>
</dbReference>
<keyword evidence="3" id="KW-0597">Phosphoprotein</keyword>
<feature type="domain" description="Histidine kinase" evidence="7">
    <location>
        <begin position="289"/>
        <end position="506"/>
    </location>
</feature>
<dbReference type="PANTHER" id="PTHR43547:SF2">
    <property type="entry name" value="HYBRID SIGNAL TRANSDUCTION HISTIDINE KINASE C"/>
    <property type="match status" value="1"/>
</dbReference>
<dbReference type="PANTHER" id="PTHR43547">
    <property type="entry name" value="TWO-COMPONENT HISTIDINE KINASE"/>
    <property type="match status" value="1"/>
</dbReference>
<dbReference type="SUPFAM" id="SSF55874">
    <property type="entry name" value="ATPase domain of HSP90 chaperone/DNA topoisomerase II/histidine kinase"/>
    <property type="match status" value="1"/>
</dbReference>
<dbReference type="Pfam" id="PF00512">
    <property type="entry name" value="HisKA"/>
    <property type="match status" value="1"/>
</dbReference>
<evidence type="ECO:0000256" key="4">
    <source>
        <dbReference type="ARBA" id="ARBA00022679"/>
    </source>
</evidence>
<evidence type="ECO:0000313" key="9">
    <source>
        <dbReference type="Proteomes" id="UP000625316"/>
    </source>
</evidence>
<dbReference type="InterPro" id="IPR036097">
    <property type="entry name" value="HisK_dim/P_sf"/>
</dbReference>
<dbReference type="PRINTS" id="PR00344">
    <property type="entry name" value="BCTRLSENSOR"/>
</dbReference>
<dbReference type="AlphaFoldDB" id="A0A928VI94"/>
<dbReference type="InterPro" id="IPR036890">
    <property type="entry name" value="HATPase_C_sf"/>
</dbReference>
<name>A0A928VI94_9CYAN</name>
<dbReference type="SUPFAM" id="SSF47384">
    <property type="entry name" value="Homodimeric domain of signal transducing histidine kinase"/>
    <property type="match status" value="1"/>
</dbReference>
<dbReference type="GO" id="GO:0000155">
    <property type="term" value="F:phosphorelay sensor kinase activity"/>
    <property type="evidence" value="ECO:0007669"/>
    <property type="project" value="InterPro"/>
</dbReference>
<protein>
    <recommendedName>
        <fullName evidence="2">histidine kinase</fullName>
        <ecNumber evidence="2">2.7.13.3</ecNumber>
    </recommendedName>
</protein>
<keyword evidence="9" id="KW-1185">Reference proteome</keyword>
<dbReference type="FunFam" id="3.30.565.10:FF:000006">
    <property type="entry name" value="Sensor histidine kinase WalK"/>
    <property type="match status" value="1"/>
</dbReference>
<keyword evidence="4" id="KW-0808">Transferase</keyword>
<dbReference type="Proteomes" id="UP000625316">
    <property type="component" value="Unassembled WGS sequence"/>
</dbReference>
<evidence type="ECO:0000256" key="5">
    <source>
        <dbReference type="ARBA" id="ARBA00022777"/>
    </source>
</evidence>